<name>A0A517XUP8_9BACT</name>
<dbReference type="InterPro" id="IPR006390">
    <property type="entry name" value="DHP_synth_dom"/>
</dbReference>
<dbReference type="InterPro" id="IPR000489">
    <property type="entry name" value="Pterin-binding_dom"/>
</dbReference>
<evidence type="ECO:0000259" key="13">
    <source>
        <dbReference type="PROSITE" id="PS50972"/>
    </source>
</evidence>
<organism evidence="14 15">
    <name type="scientific">Urbifossiella limnaea</name>
    <dbReference type="NCBI Taxonomy" id="2528023"/>
    <lineage>
        <taxon>Bacteria</taxon>
        <taxon>Pseudomonadati</taxon>
        <taxon>Planctomycetota</taxon>
        <taxon>Planctomycetia</taxon>
        <taxon>Gemmatales</taxon>
        <taxon>Gemmataceae</taxon>
        <taxon>Urbifossiella</taxon>
    </lineage>
</organism>
<dbReference type="KEGG" id="uli:ETAA1_31900"/>
<dbReference type="SUPFAM" id="SSF51717">
    <property type="entry name" value="Dihydropteroate synthetase-like"/>
    <property type="match status" value="1"/>
</dbReference>
<dbReference type="Gene3D" id="3.20.20.20">
    <property type="entry name" value="Dihydropteroate synthase-like"/>
    <property type="match status" value="1"/>
</dbReference>
<keyword evidence="8 12" id="KW-0479">Metal-binding</keyword>
<dbReference type="PROSITE" id="PS50972">
    <property type="entry name" value="PTERIN_BINDING"/>
    <property type="match status" value="1"/>
</dbReference>
<dbReference type="EMBL" id="CP036273">
    <property type="protein sequence ID" value="QDU21225.1"/>
    <property type="molecule type" value="Genomic_DNA"/>
</dbReference>
<comment type="function">
    <text evidence="12">Catalyzes the condensation of para-aminobenzoate (pABA) with 6-hydroxymethyl-7,8-dihydropterin diphosphate (DHPt-PP) to form 7,8-dihydropteroate (H2Pte), the immediate precursor of folate derivatives.</text>
</comment>
<dbReference type="CDD" id="cd00739">
    <property type="entry name" value="DHPS"/>
    <property type="match status" value="1"/>
</dbReference>
<dbReference type="RefSeq" id="WP_145240020.1">
    <property type="nucleotide sequence ID" value="NZ_CP036273.1"/>
</dbReference>
<evidence type="ECO:0000256" key="6">
    <source>
        <dbReference type="ARBA" id="ARBA00016919"/>
    </source>
</evidence>
<dbReference type="Proteomes" id="UP000319576">
    <property type="component" value="Chromosome"/>
</dbReference>
<evidence type="ECO:0000256" key="5">
    <source>
        <dbReference type="ARBA" id="ARBA00012458"/>
    </source>
</evidence>
<dbReference type="EC" id="2.5.1.15" evidence="5 12"/>
<dbReference type="OrthoDB" id="9811744at2"/>
<gene>
    <name evidence="14" type="primary">folP</name>
    <name evidence="14" type="ORF">ETAA1_31900</name>
</gene>
<evidence type="ECO:0000256" key="11">
    <source>
        <dbReference type="ARBA" id="ARBA00030193"/>
    </source>
</evidence>
<evidence type="ECO:0000256" key="2">
    <source>
        <dbReference type="ARBA" id="ARBA00001946"/>
    </source>
</evidence>
<dbReference type="GO" id="GO:0046654">
    <property type="term" value="P:tetrahydrofolate biosynthetic process"/>
    <property type="evidence" value="ECO:0007669"/>
    <property type="project" value="UniProtKB-UniPathway"/>
</dbReference>
<dbReference type="PROSITE" id="PS00793">
    <property type="entry name" value="DHPS_2"/>
    <property type="match status" value="1"/>
</dbReference>
<evidence type="ECO:0000313" key="14">
    <source>
        <dbReference type="EMBL" id="QDU21225.1"/>
    </source>
</evidence>
<dbReference type="PROSITE" id="PS00792">
    <property type="entry name" value="DHPS_1"/>
    <property type="match status" value="1"/>
</dbReference>
<dbReference type="NCBIfam" id="TIGR01496">
    <property type="entry name" value="DHPS"/>
    <property type="match status" value="1"/>
</dbReference>
<keyword evidence="10 12" id="KW-0289">Folate biosynthesis</keyword>
<dbReference type="Pfam" id="PF00809">
    <property type="entry name" value="Pterin_bind"/>
    <property type="match status" value="1"/>
</dbReference>
<dbReference type="FunFam" id="3.20.20.20:FF:000006">
    <property type="entry name" value="Dihydropteroate synthase"/>
    <property type="match status" value="1"/>
</dbReference>
<keyword evidence="15" id="KW-1185">Reference proteome</keyword>
<evidence type="ECO:0000256" key="7">
    <source>
        <dbReference type="ARBA" id="ARBA00022679"/>
    </source>
</evidence>
<accession>A0A517XUP8</accession>
<comment type="cofactor">
    <cofactor evidence="2 12">
        <name>Mg(2+)</name>
        <dbReference type="ChEBI" id="CHEBI:18420"/>
    </cofactor>
</comment>
<dbReference type="GO" id="GO:0004156">
    <property type="term" value="F:dihydropteroate synthase activity"/>
    <property type="evidence" value="ECO:0007669"/>
    <property type="project" value="UniProtKB-EC"/>
</dbReference>
<sequence length="293" mass="29930">MPRVWVCRGHQFTIGPRPLVMGIVNVTPDSFSDGGRFLDPAAAIDHGLALAAEGANILDIGGESTRPGAPAVSGADELARVLPVVAGLAKRAALPLSVDTTKAEVARRCMYAGASIINDVSGLTADADMPGVVAATGAGVVVMHMQGTPRTMQQNPVYGDVVGEVAGYLEARLHALAAVGISPDAVCLDPGIGFGKTLDHNLTLLAHLDAVAALGRPVCLGVSRKKFIGTLCGREPADRAAGSLAVATIAAARGTAQVLRVHDVAATRDAVVLLAAINRARRPDVAAGRITQP</sequence>
<evidence type="ECO:0000256" key="9">
    <source>
        <dbReference type="ARBA" id="ARBA00022842"/>
    </source>
</evidence>
<dbReference type="InterPro" id="IPR045031">
    <property type="entry name" value="DHP_synth-like"/>
</dbReference>
<keyword evidence="7 12" id="KW-0808">Transferase</keyword>
<evidence type="ECO:0000256" key="8">
    <source>
        <dbReference type="ARBA" id="ARBA00022723"/>
    </source>
</evidence>
<comment type="similarity">
    <text evidence="4 12">Belongs to the DHPS family.</text>
</comment>
<keyword evidence="9 12" id="KW-0460">Magnesium</keyword>
<feature type="domain" description="Pterin-binding" evidence="13">
    <location>
        <begin position="18"/>
        <end position="272"/>
    </location>
</feature>
<evidence type="ECO:0000256" key="3">
    <source>
        <dbReference type="ARBA" id="ARBA00004763"/>
    </source>
</evidence>
<dbReference type="GO" id="GO:0046872">
    <property type="term" value="F:metal ion binding"/>
    <property type="evidence" value="ECO:0007669"/>
    <property type="project" value="UniProtKB-KW"/>
</dbReference>
<evidence type="ECO:0000256" key="4">
    <source>
        <dbReference type="ARBA" id="ARBA00009503"/>
    </source>
</evidence>
<dbReference type="PANTHER" id="PTHR20941:SF1">
    <property type="entry name" value="FOLIC ACID SYNTHESIS PROTEIN FOL1"/>
    <property type="match status" value="1"/>
</dbReference>
<protein>
    <recommendedName>
        <fullName evidence="6 12">Dihydropteroate synthase</fullName>
        <shortName evidence="12">DHPS</shortName>
        <ecNumber evidence="5 12">2.5.1.15</ecNumber>
    </recommendedName>
    <alternativeName>
        <fullName evidence="11 12">Dihydropteroate pyrophosphorylase</fullName>
    </alternativeName>
</protein>
<dbReference type="InterPro" id="IPR011005">
    <property type="entry name" value="Dihydropteroate_synth-like_sf"/>
</dbReference>
<dbReference type="GO" id="GO:0046656">
    <property type="term" value="P:folic acid biosynthetic process"/>
    <property type="evidence" value="ECO:0007669"/>
    <property type="project" value="UniProtKB-KW"/>
</dbReference>
<evidence type="ECO:0000256" key="10">
    <source>
        <dbReference type="ARBA" id="ARBA00022909"/>
    </source>
</evidence>
<dbReference type="AlphaFoldDB" id="A0A517XUP8"/>
<proteinExistence type="inferred from homology"/>
<evidence type="ECO:0000313" key="15">
    <source>
        <dbReference type="Proteomes" id="UP000319576"/>
    </source>
</evidence>
<evidence type="ECO:0000256" key="1">
    <source>
        <dbReference type="ARBA" id="ARBA00000012"/>
    </source>
</evidence>
<dbReference type="PANTHER" id="PTHR20941">
    <property type="entry name" value="FOLATE SYNTHESIS PROTEINS"/>
    <property type="match status" value="1"/>
</dbReference>
<dbReference type="GO" id="GO:0005829">
    <property type="term" value="C:cytosol"/>
    <property type="evidence" value="ECO:0007669"/>
    <property type="project" value="TreeGrafter"/>
</dbReference>
<evidence type="ECO:0000256" key="12">
    <source>
        <dbReference type="RuleBase" id="RU361205"/>
    </source>
</evidence>
<dbReference type="UniPathway" id="UPA00077">
    <property type="reaction ID" value="UER00156"/>
</dbReference>
<comment type="catalytic activity">
    <reaction evidence="1">
        <text>(7,8-dihydropterin-6-yl)methyl diphosphate + 4-aminobenzoate = 7,8-dihydropteroate + diphosphate</text>
        <dbReference type="Rhea" id="RHEA:19949"/>
        <dbReference type="ChEBI" id="CHEBI:17836"/>
        <dbReference type="ChEBI" id="CHEBI:17839"/>
        <dbReference type="ChEBI" id="CHEBI:33019"/>
        <dbReference type="ChEBI" id="CHEBI:72950"/>
        <dbReference type="EC" id="2.5.1.15"/>
    </reaction>
</comment>
<comment type="pathway">
    <text evidence="3 12">Cofactor biosynthesis; tetrahydrofolate biosynthesis; 7,8-dihydrofolate from 2-amino-4-hydroxy-6-hydroxymethyl-7,8-dihydropteridine diphosphate and 4-aminobenzoate: step 1/2.</text>
</comment>
<reference evidence="14 15" key="1">
    <citation type="submission" date="2019-02" db="EMBL/GenBank/DDBJ databases">
        <title>Deep-cultivation of Planctomycetes and their phenomic and genomic characterization uncovers novel biology.</title>
        <authorList>
            <person name="Wiegand S."/>
            <person name="Jogler M."/>
            <person name="Boedeker C."/>
            <person name="Pinto D."/>
            <person name="Vollmers J."/>
            <person name="Rivas-Marin E."/>
            <person name="Kohn T."/>
            <person name="Peeters S.H."/>
            <person name="Heuer A."/>
            <person name="Rast P."/>
            <person name="Oberbeckmann S."/>
            <person name="Bunk B."/>
            <person name="Jeske O."/>
            <person name="Meyerdierks A."/>
            <person name="Storesund J.E."/>
            <person name="Kallscheuer N."/>
            <person name="Luecker S."/>
            <person name="Lage O.M."/>
            <person name="Pohl T."/>
            <person name="Merkel B.J."/>
            <person name="Hornburger P."/>
            <person name="Mueller R.-W."/>
            <person name="Bruemmer F."/>
            <person name="Labrenz M."/>
            <person name="Spormann A.M."/>
            <person name="Op den Camp H."/>
            <person name="Overmann J."/>
            <person name="Amann R."/>
            <person name="Jetten M.S.M."/>
            <person name="Mascher T."/>
            <person name="Medema M.H."/>
            <person name="Devos D.P."/>
            <person name="Kaster A.-K."/>
            <person name="Ovreas L."/>
            <person name="Rohde M."/>
            <person name="Galperin M.Y."/>
            <person name="Jogler C."/>
        </authorList>
    </citation>
    <scope>NUCLEOTIDE SEQUENCE [LARGE SCALE GENOMIC DNA]</scope>
    <source>
        <strain evidence="14 15">ETA_A1</strain>
    </source>
</reference>